<dbReference type="Gene3D" id="6.10.140.1230">
    <property type="match status" value="1"/>
</dbReference>
<dbReference type="PANTHER" id="PTHR10476">
    <property type="entry name" value="CHARGED MULTIVESICULAR BODY PROTEIN"/>
    <property type="match status" value="1"/>
</dbReference>
<dbReference type="InterPro" id="IPR005024">
    <property type="entry name" value="Snf7_fam"/>
</dbReference>
<evidence type="ECO:0000313" key="4">
    <source>
        <dbReference type="Proteomes" id="UP000594262"/>
    </source>
</evidence>
<name>A0A7M5VF60_9CNID</name>
<evidence type="ECO:0000256" key="2">
    <source>
        <dbReference type="SAM" id="MobiDB-lite"/>
    </source>
</evidence>
<proteinExistence type="inferred from homology"/>
<dbReference type="AlphaFoldDB" id="A0A7M5VF60"/>
<keyword evidence="4" id="KW-1185">Reference proteome</keyword>
<dbReference type="EnsemblMetazoa" id="CLYHEMT010662.1">
    <property type="protein sequence ID" value="CLYHEMP010662.1"/>
    <property type="gene ID" value="CLYHEMG010662"/>
</dbReference>
<reference evidence="3" key="1">
    <citation type="submission" date="2021-01" db="UniProtKB">
        <authorList>
            <consortium name="EnsemblMetazoa"/>
        </authorList>
    </citation>
    <scope>IDENTIFICATION</scope>
</reference>
<evidence type="ECO:0000313" key="3">
    <source>
        <dbReference type="EnsemblMetazoa" id="CLYHEMP010662.1"/>
    </source>
</evidence>
<feature type="region of interest" description="Disordered" evidence="2">
    <location>
        <begin position="179"/>
        <end position="222"/>
    </location>
</feature>
<dbReference type="Pfam" id="PF03357">
    <property type="entry name" value="Snf7"/>
    <property type="match status" value="1"/>
</dbReference>
<feature type="region of interest" description="Disordered" evidence="2">
    <location>
        <begin position="1"/>
        <end position="20"/>
    </location>
</feature>
<evidence type="ECO:0000256" key="1">
    <source>
        <dbReference type="ARBA" id="ARBA00006190"/>
    </source>
</evidence>
<dbReference type="GO" id="GO:0007034">
    <property type="term" value="P:vacuolar transport"/>
    <property type="evidence" value="ECO:0007669"/>
    <property type="project" value="InterPro"/>
</dbReference>
<organism evidence="3 4">
    <name type="scientific">Clytia hemisphaerica</name>
    <dbReference type="NCBI Taxonomy" id="252671"/>
    <lineage>
        <taxon>Eukaryota</taxon>
        <taxon>Metazoa</taxon>
        <taxon>Cnidaria</taxon>
        <taxon>Hydrozoa</taxon>
        <taxon>Hydroidolina</taxon>
        <taxon>Leptothecata</taxon>
        <taxon>Obeliida</taxon>
        <taxon>Clytiidae</taxon>
        <taxon>Clytia</taxon>
    </lineage>
</organism>
<feature type="compositionally biased region" description="Basic and acidic residues" evidence="2">
    <location>
        <begin position="212"/>
        <end position="222"/>
    </location>
</feature>
<sequence length="222" mass="25030">MQALFGKKKTPEQMLRQHQRTLTRSIRDLDRERTKMENQEKKVINDIKKMAKEGQMDAVKIMAKDLVRTRRYVKKFILMKANLQAVSLKIQTLRSNNAMAQAMKGCAKTMATMNKQLKLPQIQKIMMEFEKQSEIMDMKEEMMNDAIDDVMGDEDDDEESDAIVSQVLDELGLGLTDQLSELPGAGGKLPAGQKAPSGQQAVAAGGGEDDDLQNRLDNLRRD</sequence>
<dbReference type="OrthoDB" id="10252926at2759"/>
<evidence type="ECO:0008006" key="5">
    <source>
        <dbReference type="Google" id="ProtNLM"/>
    </source>
</evidence>
<protein>
    <recommendedName>
        <fullName evidence="5">Charged multivesicular body protein 2a</fullName>
    </recommendedName>
</protein>
<comment type="similarity">
    <text evidence="1">Belongs to the SNF7 family.</text>
</comment>
<dbReference type="RefSeq" id="XP_066934356.1">
    <property type="nucleotide sequence ID" value="XM_067078255.1"/>
</dbReference>
<dbReference type="GeneID" id="136822037"/>
<dbReference type="Proteomes" id="UP000594262">
    <property type="component" value="Unplaced"/>
</dbReference>
<accession>A0A7M5VF60</accession>